<dbReference type="EMBL" id="CAADJG010000002">
    <property type="protein sequence ID" value="VFS66788.1"/>
    <property type="molecule type" value="Genomic_DNA"/>
</dbReference>
<organism evidence="3 4">
    <name type="scientific">Raoultella terrigena</name>
    <name type="common">Klebsiella terrigena</name>
    <dbReference type="NCBI Taxonomy" id="577"/>
    <lineage>
        <taxon>Bacteria</taxon>
        <taxon>Pseudomonadati</taxon>
        <taxon>Pseudomonadota</taxon>
        <taxon>Gammaproteobacteria</taxon>
        <taxon>Enterobacterales</taxon>
        <taxon>Enterobacteriaceae</taxon>
        <taxon>Klebsiella/Raoultella group</taxon>
        <taxon>Raoultella</taxon>
    </lineage>
</organism>
<evidence type="ECO:0000256" key="1">
    <source>
        <dbReference type="SAM" id="MobiDB-lite"/>
    </source>
</evidence>
<gene>
    <name evidence="3" type="ORF">NCTC13038_00918</name>
</gene>
<feature type="region of interest" description="Disordered" evidence="1">
    <location>
        <begin position="65"/>
        <end position="84"/>
    </location>
</feature>
<keyword evidence="2" id="KW-1133">Transmembrane helix</keyword>
<dbReference type="AlphaFoldDB" id="A0A485B5K6"/>
<feature type="transmembrane region" description="Helical" evidence="2">
    <location>
        <begin position="20"/>
        <end position="37"/>
    </location>
</feature>
<dbReference type="Proteomes" id="UP000332594">
    <property type="component" value="Unassembled WGS sequence"/>
</dbReference>
<keyword evidence="2" id="KW-0812">Transmembrane</keyword>
<evidence type="ECO:0000313" key="3">
    <source>
        <dbReference type="EMBL" id="VFS66788.1"/>
    </source>
</evidence>
<keyword evidence="2" id="KW-0472">Membrane</keyword>
<protein>
    <submittedName>
        <fullName evidence="3">Uncharacterized protein</fullName>
    </submittedName>
</protein>
<evidence type="ECO:0000256" key="2">
    <source>
        <dbReference type="SAM" id="Phobius"/>
    </source>
</evidence>
<accession>A0A485B5K6</accession>
<proteinExistence type="predicted"/>
<name>A0A485B5K6_RAOTE</name>
<evidence type="ECO:0000313" key="4">
    <source>
        <dbReference type="Proteomes" id="UP000332594"/>
    </source>
</evidence>
<sequence>MSQTILRTGAPRRPTFRLNGWPWLLPALLLLLWYLAAREGWMAEQILPAPSVVADTALSLAERRSAGAVGIQPPASGSRLLLGP</sequence>
<reference evidence="3 4" key="1">
    <citation type="submission" date="2019-03" db="EMBL/GenBank/DDBJ databases">
        <authorList>
            <consortium name="Pathogen Informatics"/>
        </authorList>
    </citation>
    <scope>NUCLEOTIDE SEQUENCE [LARGE SCALE GENOMIC DNA]</scope>
    <source>
        <strain evidence="3 4">NCTC13038</strain>
    </source>
</reference>